<dbReference type="PATRIC" id="fig|1408103.3.peg.1910"/>
<dbReference type="OrthoDB" id="2360619at2"/>
<evidence type="ECO:0000313" key="2">
    <source>
        <dbReference type="Proteomes" id="UP000034166"/>
    </source>
</evidence>
<gene>
    <name evidence="1" type="ORF">WQ57_08475</name>
</gene>
<dbReference type="EMBL" id="LAYY01000007">
    <property type="protein sequence ID" value="KKK38614.1"/>
    <property type="molecule type" value="Genomic_DNA"/>
</dbReference>
<protein>
    <submittedName>
        <fullName evidence="1">Uncharacterized protein</fullName>
    </submittedName>
</protein>
<keyword evidence="2" id="KW-1185">Reference proteome</keyword>
<dbReference type="Proteomes" id="UP000034166">
    <property type="component" value="Unassembled WGS sequence"/>
</dbReference>
<name>A0A0M2SVL8_9BACI</name>
<evidence type="ECO:0000313" key="1">
    <source>
        <dbReference type="EMBL" id="KKK38614.1"/>
    </source>
</evidence>
<accession>A0A0M2SVL8</accession>
<comment type="caution">
    <text evidence="1">The sequence shown here is derived from an EMBL/GenBank/DDBJ whole genome shotgun (WGS) entry which is preliminary data.</text>
</comment>
<reference evidence="1 2" key="1">
    <citation type="submission" date="2015-04" db="EMBL/GenBank/DDBJ databases">
        <title>Taxonomic description and genome sequence of Bacillus campisalis sp. nov., a novel member of the genus Bacillus isolated from solar saltern.</title>
        <authorList>
            <person name="Mathan Kumar R."/>
            <person name="Kaur G."/>
            <person name="Kumar A."/>
            <person name="Singh N.K."/>
            <person name="Kaur N."/>
            <person name="Kumar N."/>
            <person name="Mayilraj S."/>
        </authorList>
    </citation>
    <scope>NUCLEOTIDE SEQUENCE [LARGE SCALE GENOMIC DNA]</scope>
    <source>
        <strain evidence="1 2">SA2-6</strain>
    </source>
</reference>
<proteinExistence type="predicted"/>
<dbReference type="RefSeq" id="WP_046523306.1">
    <property type="nucleotide sequence ID" value="NZ_LAYY01000007.1"/>
</dbReference>
<organism evidence="1 2">
    <name type="scientific">Mesobacillus campisalis</name>
    <dbReference type="NCBI Taxonomy" id="1408103"/>
    <lineage>
        <taxon>Bacteria</taxon>
        <taxon>Bacillati</taxon>
        <taxon>Bacillota</taxon>
        <taxon>Bacilli</taxon>
        <taxon>Bacillales</taxon>
        <taxon>Bacillaceae</taxon>
        <taxon>Mesobacillus</taxon>
    </lineage>
</organism>
<dbReference type="AlphaFoldDB" id="A0A0M2SVL8"/>
<sequence length="156" mass="18024">MLTFEEKLAIIEEFSELERKNVSLKRVNFHFEGSADDKKNVVYHLHPNGNGFVYAGKLGGYETDSKGMVNIRDYSKEELRHLLKEAIESLKPNPHEEAVIGEADEERWVNDEKHSLILVQEDDMWNVYAGLNLDGTFPSYNEARQYLEEEGFSRGK</sequence>